<dbReference type="InterPro" id="IPR036388">
    <property type="entry name" value="WH-like_DNA-bd_sf"/>
</dbReference>
<feature type="domain" description="Disease resistance R13L4/SHOC-2-like LRR" evidence="6">
    <location>
        <begin position="608"/>
        <end position="789"/>
    </location>
</feature>
<evidence type="ECO:0000256" key="1">
    <source>
        <dbReference type="ARBA" id="ARBA00022614"/>
    </source>
</evidence>
<dbReference type="FunFam" id="1.10.10.10:FF:000322">
    <property type="entry name" value="Probable disease resistance protein At1g63360"/>
    <property type="match status" value="1"/>
</dbReference>
<dbReference type="SMART" id="SM00369">
    <property type="entry name" value="LRR_TYP"/>
    <property type="match status" value="3"/>
</dbReference>
<feature type="domain" description="Disease resistance protein winged helix" evidence="5">
    <location>
        <begin position="430"/>
        <end position="499"/>
    </location>
</feature>
<evidence type="ECO:0000256" key="3">
    <source>
        <dbReference type="ARBA" id="ARBA00022821"/>
    </source>
</evidence>
<evidence type="ECO:0000259" key="5">
    <source>
        <dbReference type="Pfam" id="PF23559"/>
    </source>
</evidence>
<keyword evidence="3" id="KW-0611">Plant defense</keyword>
<dbReference type="PRINTS" id="PR00364">
    <property type="entry name" value="DISEASERSIST"/>
</dbReference>
<dbReference type="Gene3D" id="3.80.10.10">
    <property type="entry name" value="Ribonuclease Inhibitor"/>
    <property type="match status" value="2"/>
</dbReference>
<dbReference type="AlphaFoldDB" id="B8LR16"/>
<dbReference type="InterPro" id="IPR058922">
    <property type="entry name" value="WHD_DRP"/>
</dbReference>
<dbReference type="Pfam" id="PF13855">
    <property type="entry name" value="LRR_8"/>
    <property type="match status" value="1"/>
</dbReference>
<reference evidence="7" key="1">
    <citation type="submission" date="2007-06" db="EMBL/GenBank/DDBJ databases">
        <title>Full length cDNA sequences from Sitka Spruce (Picea sitchensis).</title>
        <authorList>
            <person name="Ralph S.G."/>
            <person name="Chun H.E."/>
            <person name="Liao N."/>
            <person name="Ali J."/>
            <person name="Reid K."/>
            <person name="Kolosova N."/>
            <person name="Cooper N."/>
            <person name="Cullis C."/>
            <person name="Jancsik S."/>
            <person name="Moore R."/>
            <person name="Mayo M."/>
            <person name="Wagner S."/>
            <person name="Holt R.A."/>
            <person name="Jones S.J.M."/>
            <person name="Marra M.A."/>
            <person name="Ritland C.E."/>
            <person name="Ritland K."/>
            <person name="Bohlmann J."/>
        </authorList>
    </citation>
    <scope>NUCLEOTIDE SEQUENCE</scope>
    <source>
        <tissue evidence="7">Bark</tissue>
    </source>
</reference>
<organism evidence="7">
    <name type="scientific">Picea sitchensis</name>
    <name type="common">Sitka spruce</name>
    <name type="synonym">Pinus sitchensis</name>
    <dbReference type="NCBI Taxonomy" id="3332"/>
    <lineage>
        <taxon>Eukaryota</taxon>
        <taxon>Viridiplantae</taxon>
        <taxon>Streptophyta</taxon>
        <taxon>Embryophyta</taxon>
        <taxon>Tracheophyta</taxon>
        <taxon>Spermatophyta</taxon>
        <taxon>Pinopsida</taxon>
        <taxon>Pinidae</taxon>
        <taxon>Conifers I</taxon>
        <taxon>Pinales</taxon>
        <taxon>Pinaceae</taxon>
        <taxon>Picea</taxon>
    </lineage>
</organism>
<dbReference type="Gene3D" id="1.10.8.430">
    <property type="entry name" value="Helical domain of apoptotic protease-activating factors"/>
    <property type="match status" value="1"/>
</dbReference>
<dbReference type="OMA" id="ISCIKIS"/>
<evidence type="ECO:0000259" key="4">
    <source>
        <dbReference type="Pfam" id="PF00931"/>
    </source>
</evidence>
<dbReference type="Gene3D" id="3.40.50.300">
    <property type="entry name" value="P-loop containing nucleotide triphosphate hydrolases"/>
    <property type="match status" value="1"/>
</dbReference>
<dbReference type="EMBL" id="EF678334">
    <property type="protein sequence ID" value="ABR18096.1"/>
    <property type="molecule type" value="mRNA"/>
</dbReference>
<dbReference type="InterPro" id="IPR003591">
    <property type="entry name" value="Leu-rich_rpt_typical-subtyp"/>
</dbReference>
<dbReference type="InterPro" id="IPR055414">
    <property type="entry name" value="LRR_R13L4/SHOC2-like"/>
</dbReference>
<protein>
    <submittedName>
        <fullName evidence="7">Uncharacterized protein</fullName>
    </submittedName>
</protein>
<dbReference type="Pfam" id="PF00931">
    <property type="entry name" value="NB-ARC"/>
    <property type="match status" value="1"/>
</dbReference>
<dbReference type="InterPro" id="IPR002182">
    <property type="entry name" value="NB-ARC"/>
</dbReference>
<dbReference type="FunFam" id="3.40.50.300:FF:001091">
    <property type="entry name" value="Probable disease resistance protein At1g61300"/>
    <property type="match status" value="1"/>
</dbReference>
<sequence length="966" mass="109375">MAEIVSGVATNVTSAIIAAVVQKLTDVIELEGNLQILDTDFITMEGFLKDIRNQFQDQQKSLPEPVERCLKKMNKALGEAKDLIDRAKRHEERGWCLRCCCCFLCNPNLPTQIKDWKNTFDGLFKELERCFSIHANAQQILSAAAPQADLLLQPVPESGFIGLGIRAAQDRLQTWLSAPDCQARVIGVYGMAGVGKTSLLQVIYNTYKEEVSGIFDVVIWFTVSQNFQIKELQASIAKGLKLNLEETSTIEETKMRLYAALPKKRFLLVLDDVWSRINLRDEVGVRFGADNRSKIIISSRSKDVIGSMGALEYSMNIHPLSTEEGWELFRRGAFTNGVVRESNIDEAIARDIATECQGLPLAINAVAAAMSCKTTNDEWSRALTMMRNADPSFPTTHRTIDAELYQRLRWSYNDLSDRNLQICFLYCASFPEDASIRVEDLVHLWSAEGLITQRGTTYLMDIGREYIDLLVSRCLVQYADWPGFKQQSLRVHDVLRDMAIYVGQREENWLFAAGQHLQDFPSQEQTLDCKRISIFGNDIHDLPMNFRCPKLVSLVLSCNENLTEVPEGFLSNLASLRVLDLSKTSISSLPTSLGQLGQLELLDLSGCTSLKDLPESICNLHGLQFLDLGHCYELQSLPSMIGQLKNLKHLSLLFCNCLMAIPHDIFQLTSLNQLILPRQSSCYAEDLTKLSNLRELDVTIKPQSKVGTMGPWLDMRDLSLTYNNDADTIRDDADENILSESIKDMKKLESLYLMNYQGVNLPNSIGEFQNLRSLCLTACDQLKEFPKFPTLEIGSESTHGIFLMLENMELRDLAKLESIISLSNMWNEGIMFKLESLHIENCFFADKLLFGVEKLSNLTRLIIGSCNELMKLDLSSGGFPMLTYLDLYSLTKLESMTGPFGTWNEETLPKLQVLNITDCPLLRRLPLGMEKLLCLKIIRGELAWWDQIIWEDEFMKNSLFQHFRVS</sequence>
<accession>B8LR16</accession>
<dbReference type="InterPro" id="IPR027417">
    <property type="entry name" value="P-loop_NTPase"/>
</dbReference>
<evidence type="ECO:0000259" key="6">
    <source>
        <dbReference type="Pfam" id="PF23598"/>
    </source>
</evidence>
<proteinExistence type="evidence at transcript level"/>
<dbReference type="GO" id="GO:0006952">
    <property type="term" value="P:defense response"/>
    <property type="evidence" value="ECO:0007669"/>
    <property type="project" value="UniProtKB-KW"/>
</dbReference>
<dbReference type="PANTHER" id="PTHR36766">
    <property type="entry name" value="PLANT BROAD-SPECTRUM MILDEW RESISTANCE PROTEIN RPW8"/>
    <property type="match status" value="1"/>
</dbReference>
<feature type="domain" description="NB-ARC" evidence="4">
    <location>
        <begin position="169"/>
        <end position="336"/>
    </location>
</feature>
<name>B8LR16_PICSI</name>
<dbReference type="SUPFAM" id="SSF52540">
    <property type="entry name" value="P-loop containing nucleoside triphosphate hydrolases"/>
    <property type="match status" value="1"/>
</dbReference>
<dbReference type="PANTHER" id="PTHR36766:SF64">
    <property type="entry name" value="OS12G0206100 PROTEIN"/>
    <property type="match status" value="1"/>
</dbReference>
<dbReference type="GO" id="GO:0043531">
    <property type="term" value="F:ADP binding"/>
    <property type="evidence" value="ECO:0007669"/>
    <property type="project" value="InterPro"/>
</dbReference>
<dbReference type="InterPro" id="IPR001611">
    <property type="entry name" value="Leu-rich_rpt"/>
</dbReference>
<dbReference type="Pfam" id="PF23559">
    <property type="entry name" value="WHD_DRP"/>
    <property type="match status" value="1"/>
</dbReference>
<dbReference type="InterPro" id="IPR032675">
    <property type="entry name" value="LRR_dom_sf"/>
</dbReference>
<evidence type="ECO:0000313" key="7">
    <source>
        <dbReference type="EMBL" id="ABR18096.1"/>
    </source>
</evidence>
<dbReference type="SUPFAM" id="SSF52058">
    <property type="entry name" value="L domain-like"/>
    <property type="match status" value="1"/>
</dbReference>
<keyword evidence="2" id="KW-0677">Repeat</keyword>
<keyword evidence="1" id="KW-0433">Leucine-rich repeat</keyword>
<dbReference type="Gene3D" id="1.10.10.10">
    <property type="entry name" value="Winged helix-like DNA-binding domain superfamily/Winged helix DNA-binding domain"/>
    <property type="match status" value="1"/>
</dbReference>
<evidence type="ECO:0000256" key="2">
    <source>
        <dbReference type="ARBA" id="ARBA00022737"/>
    </source>
</evidence>
<dbReference type="Pfam" id="PF23598">
    <property type="entry name" value="LRR_14"/>
    <property type="match status" value="1"/>
</dbReference>
<dbReference type="InterPro" id="IPR042197">
    <property type="entry name" value="Apaf_helical"/>
</dbReference>